<dbReference type="CDD" id="cd04276">
    <property type="entry name" value="ZnMc_MMP_like_2"/>
    <property type="match status" value="1"/>
</dbReference>
<evidence type="ECO:0000313" key="5">
    <source>
        <dbReference type="EMBL" id="SFQ32573.1"/>
    </source>
</evidence>
<dbReference type="PANTHER" id="PTHR38478:SF1">
    <property type="entry name" value="ZINC DEPENDENT METALLOPROTEASE DOMAIN LIPOPROTEIN"/>
    <property type="match status" value="1"/>
</dbReference>
<dbReference type="InterPro" id="IPR034032">
    <property type="entry name" value="Zn_MMP-like_bac"/>
</dbReference>
<proteinExistence type="predicted"/>
<accession>A0A1I5XKQ4</accession>
<sequence length="850" mass="95475">MFKNVTRVSAMALACLAFSVSAQKADVKATATAAATPPKAETPKTGPKPYKEVITDKAKTSKGLFTVHKIEDKYFFEIADSLMGREIMAVTRVAKSPTVPGSVGLPAYGGELLNRQVIRFEKGPENKVFLRAVSYINVSSDSTAPIYKAVQNSNVAPIAAAFDLKAFKKDSITKVGSSVIEVTDFFKGDNQVVSLNSLTKTIYKLTSPAADRSYIQNIKTFPINTEIRSVKTFNAIPPTPNFGGSPVPSPIPSVNLPAAATTGAVTIEMNTSMILLPTVPMKKRLFDSRVGFFANGYTVYDENSQRTDDQTFAVRWRLEPKNAEDAAKQKKGELIEPKKPIVYYIDPATPAKWRKYLKLGVDDWQKAFETAGWKNAIRAEILADNDTTISLEDARYSAIRYFASDIENAYGPNVHDPRSGEILESHIGWYHNVMKLLKKWYMTQAAAVDPRARKNKFDDELMGDLIRFVSSHEVGHTLGLRHNYGSSSTVPVEKLRDPKWIAEHGHTPSIMDYARFNYVAQPEDGVKDLYPRIGEYDTWAIKWGYQSLEGNDPEQDRKALNKQFIDTFAQNPRIWFGTETNPYDPRSQSECLGDNNMLASDYGIKNLKRILPNLIDWTKEEAQDYDMLTESYGEVVIQFRRYMGHVTKNVGGIYETPKTGDQQGVVYEVTPKATQKEAVAFLHRQLFETPTWLLDDKILSRIRPDAGVDFLRNIQEATLTSLLDNSRLARIIETSTRNAAAYNIDEFFTDVKSGIWSELRSHRAIDTYRRNLQKAYVEKLTSMLNPAPVISIGNIQSIDTRKNDITSVSRANITGLRDEIKANLPLISDKMSKYHLQDCLARIEKALNPR</sequence>
<dbReference type="PANTHER" id="PTHR38478">
    <property type="entry name" value="PEPTIDASE M1A AND M12B"/>
    <property type="match status" value="1"/>
</dbReference>
<dbReference type="OrthoDB" id="9776599at2"/>
<dbReference type="AlphaFoldDB" id="A0A1I5XKQ4"/>
<evidence type="ECO:0000259" key="2">
    <source>
        <dbReference type="Pfam" id="PF16313"/>
    </source>
</evidence>
<dbReference type="RefSeq" id="WP_092019021.1">
    <property type="nucleotide sequence ID" value="NZ_FOXH01000015.1"/>
</dbReference>
<name>A0A1I5XKQ4_9BACT</name>
<evidence type="ECO:0000256" key="1">
    <source>
        <dbReference type="SAM" id="SignalP"/>
    </source>
</evidence>
<protein>
    <recommendedName>
        <fullName evidence="7">Zinc-dependent metalloprotease</fullName>
    </recommendedName>
</protein>
<reference evidence="5 6" key="1">
    <citation type="submission" date="2016-10" db="EMBL/GenBank/DDBJ databases">
        <authorList>
            <person name="de Groot N.N."/>
        </authorList>
    </citation>
    <scope>NUCLEOTIDE SEQUENCE [LARGE SCALE GENOMIC DNA]</scope>
    <source>
        <strain evidence="6">E92,LMG 26720,CCM 7988</strain>
    </source>
</reference>
<evidence type="ECO:0000259" key="3">
    <source>
        <dbReference type="Pfam" id="PF17148"/>
    </source>
</evidence>
<dbReference type="EMBL" id="FOXH01000015">
    <property type="protein sequence ID" value="SFQ32573.1"/>
    <property type="molecule type" value="Genomic_DNA"/>
</dbReference>
<feature type="domain" description="EcxA zinc-binding" evidence="2">
    <location>
        <begin position="455"/>
        <end position="760"/>
    </location>
</feature>
<dbReference type="Pfam" id="PF17148">
    <property type="entry name" value="DUF5117"/>
    <property type="match status" value="1"/>
</dbReference>
<feature type="signal peptide" evidence="1">
    <location>
        <begin position="1"/>
        <end position="24"/>
    </location>
</feature>
<evidence type="ECO:0008006" key="7">
    <source>
        <dbReference type="Google" id="ProtNLM"/>
    </source>
</evidence>
<organism evidence="5 6">
    <name type="scientific">Pseudarcicella hirudinis</name>
    <dbReference type="NCBI Taxonomy" id="1079859"/>
    <lineage>
        <taxon>Bacteria</taxon>
        <taxon>Pseudomonadati</taxon>
        <taxon>Bacteroidota</taxon>
        <taxon>Cytophagia</taxon>
        <taxon>Cytophagales</taxon>
        <taxon>Flectobacillaceae</taxon>
        <taxon>Pseudarcicella</taxon>
    </lineage>
</organism>
<evidence type="ECO:0000313" key="6">
    <source>
        <dbReference type="Proteomes" id="UP000199306"/>
    </source>
</evidence>
<evidence type="ECO:0000259" key="4">
    <source>
        <dbReference type="Pfam" id="PF17162"/>
    </source>
</evidence>
<dbReference type="SUPFAM" id="SSF55486">
    <property type="entry name" value="Metalloproteases ('zincins'), catalytic domain"/>
    <property type="match status" value="1"/>
</dbReference>
<feature type="domain" description="DUF5117" evidence="3">
    <location>
        <begin position="110"/>
        <end position="321"/>
    </location>
</feature>
<dbReference type="InterPro" id="IPR033413">
    <property type="entry name" value="DUF5117"/>
</dbReference>
<feature type="domain" description="DUF5118" evidence="4">
    <location>
        <begin position="47"/>
        <end position="95"/>
    </location>
</feature>
<keyword evidence="1" id="KW-0732">Signal</keyword>
<dbReference type="STRING" id="1079859.SAMN04515674_11540"/>
<keyword evidence="6" id="KW-1185">Reference proteome</keyword>
<dbReference type="Pfam" id="PF16313">
    <property type="entry name" value="DUF4953"/>
    <property type="match status" value="1"/>
</dbReference>
<gene>
    <name evidence="5" type="ORF">SAMN04515674_11540</name>
</gene>
<dbReference type="Proteomes" id="UP000199306">
    <property type="component" value="Unassembled WGS sequence"/>
</dbReference>
<feature type="chain" id="PRO_5011487924" description="Zinc-dependent metalloprotease" evidence="1">
    <location>
        <begin position="25"/>
        <end position="850"/>
    </location>
</feature>
<dbReference type="InterPro" id="IPR032534">
    <property type="entry name" value="EcxA_zinc-bd"/>
</dbReference>
<dbReference type="InterPro" id="IPR033428">
    <property type="entry name" value="DUF5118"/>
</dbReference>
<dbReference type="Pfam" id="PF17162">
    <property type="entry name" value="DUF5118"/>
    <property type="match status" value="1"/>
</dbReference>